<gene>
    <name evidence="1" type="ORF">PXEA_LOCUS33081</name>
</gene>
<proteinExistence type="predicted"/>
<dbReference type="EMBL" id="CAAALY010262029">
    <property type="protein sequence ID" value="VEL39641.1"/>
    <property type="molecule type" value="Genomic_DNA"/>
</dbReference>
<organism evidence="1 2">
    <name type="scientific">Protopolystoma xenopodis</name>
    <dbReference type="NCBI Taxonomy" id="117903"/>
    <lineage>
        <taxon>Eukaryota</taxon>
        <taxon>Metazoa</taxon>
        <taxon>Spiralia</taxon>
        <taxon>Lophotrochozoa</taxon>
        <taxon>Platyhelminthes</taxon>
        <taxon>Monogenea</taxon>
        <taxon>Polyopisthocotylea</taxon>
        <taxon>Polystomatidea</taxon>
        <taxon>Polystomatidae</taxon>
        <taxon>Protopolystoma</taxon>
    </lineage>
</organism>
<name>A0A448XLQ0_9PLAT</name>
<protein>
    <submittedName>
        <fullName evidence="1">Uncharacterized protein</fullName>
    </submittedName>
</protein>
<evidence type="ECO:0000313" key="2">
    <source>
        <dbReference type="Proteomes" id="UP000784294"/>
    </source>
</evidence>
<dbReference type="Proteomes" id="UP000784294">
    <property type="component" value="Unassembled WGS sequence"/>
</dbReference>
<evidence type="ECO:0000313" key="1">
    <source>
        <dbReference type="EMBL" id="VEL39641.1"/>
    </source>
</evidence>
<comment type="caution">
    <text evidence="1">The sequence shown here is derived from an EMBL/GenBank/DDBJ whole genome shotgun (WGS) entry which is preliminary data.</text>
</comment>
<sequence>MLDWHEYRLNYCSCSQSSSSSGPGSLAFPQLPGEDGLANHLETVEAQRESFTSETVWTGQGFGRNMYSTAPWPTYNWPAQTPNLVYNLPPKHMHNVHTYLSAYTRWAGSFGQCWPSKSVCPDDRRWDWCDATWADVGLLLGLLALGQLTVQRQWASGRDISVFGRLVGDSRFICINHPLCRPMRHSTVTPGHPLPLFPLLPTLSLPSTVENRPDSRPAELNLECWYQYEELRYFPEGFFPLWVNANTALLHSL</sequence>
<reference evidence="1" key="1">
    <citation type="submission" date="2018-11" db="EMBL/GenBank/DDBJ databases">
        <authorList>
            <consortium name="Pathogen Informatics"/>
        </authorList>
    </citation>
    <scope>NUCLEOTIDE SEQUENCE</scope>
</reference>
<accession>A0A448XLQ0</accession>
<dbReference type="AlphaFoldDB" id="A0A448XLQ0"/>
<keyword evidence="2" id="KW-1185">Reference proteome</keyword>